<keyword evidence="1" id="KW-0472">Membrane</keyword>
<name>A0A059G9U3_9PROT</name>
<dbReference type="InterPro" id="IPR012495">
    <property type="entry name" value="TadE-like_dom"/>
</dbReference>
<organism evidence="3 4">
    <name type="scientific">Hyphomonas oceanitis SCH89</name>
    <dbReference type="NCBI Taxonomy" id="1280953"/>
    <lineage>
        <taxon>Bacteria</taxon>
        <taxon>Pseudomonadati</taxon>
        <taxon>Pseudomonadota</taxon>
        <taxon>Alphaproteobacteria</taxon>
        <taxon>Hyphomonadales</taxon>
        <taxon>Hyphomonadaceae</taxon>
        <taxon>Hyphomonas</taxon>
    </lineage>
</organism>
<evidence type="ECO:0000259" key="2">
    <source>
        <dbReference type="Pfam" id="PF07811"/>
    </source>
</evidence>
<proteinExistence type="predicted"/>
<dbReference type="RefSeq" id="WP_035536823.1">
    <property type="nucleotide sequence ID" value="NZ_ARYL01000007.1"/>
</dbReference>
<dbReference type="Proteomes" id="UP000024942">
    <property type="component" value="Unassembled WGS sequence"/>
</dbReference>
<sequence length="203" mass="22539">MSARSFLSRLTRRSKWRGIKGICYNQQGVSAVEFALIAPVMILIYFGCIELSFLMRIDRRVTSTSASLGDLTARLSTVTDTDMHEMFDAAKVMMQPYDAASANLRITSVVDNGDGNPKVAWSDSYNLTAYAPGTKITVAPGIIPSPGSVIMAEVYYKYRSPFGYVLQNERTVSDTFYLRPRRVNEINRTHDKNGNGNPFGPTS</sequence>
<evidence type="ECO:0000313" key="4">
    <source>
        <dbReference type="Proteomes" id="UP000024942"/>
    </source>
</evidence>
<evidence type="ECO:0000256" key="1">
    <source>
        <dbReference type="SAM" id="Phobius"/>
    </source>
</evidence>
<gene>
    <name evidence="3" type="ORF">HOC_06393</name>
</gene>
<keyword evidence="1" id="KW-0812">Transmembrane</keyword>
<evidence type="ECO:0000313" key="3">
    <source>
        <dbReference type="EMBL" id="KDA03243.1"/>
    </source>
</evidence>
<dbReference type="AlphaFoldDB" id="A0A059G9U3"/>
<feature type="transmembrane region" description="Helical" evidence="1">
    <location>
        <begin position="34"/>
        <end position="55"/>
    </location>
</feature>
<feature type="domain" description="TadE-like" evidence="2">
    <location>
        <begin position="28"/>
        <end position="63"/>
    </location>
</feature>
<dbReference type="EMBL" id="ARYL01000007">
    <property type="protein sequence ID" value="KDA03243.1"/>
    <property type="molecule type" value="Genomic_DNA"/>
</dbReference>
<keyword evidence="1" id="KW-1133">Transmembrane helix</keyword>
<accession>A0A059G9U3</accession>
<reference evidence="3 4" key="1">
    <citation type="journal article" date="2014" name="Antonie Van Leeuwenhoek">
        <title>Hyphomonas beringensis sp. nov. and Hyphomonas chukchiensis sp. nov., isolated from surface seawater of the Bering Sea and Chukchi Sea.</title>
        <authorList>
            <person name="Li C."/>
            <person name="Lai Q."/>
            <person name="Li G."/>
            <person name="Dong C."/>
            <person name="Wang J."/>
            <person name="Liao Y."/>
            <person name="Shao Z."/>
        </authorList>
    </citation>
    <scope>NUCLEOTIDE SEQUENCE [LARGE SCALE GENOMIC DNA]</scope>
    <source>
        <strain evidence="3 4">SCH89</strain>
    </source>
</reference>
<protein>
    <submittedName>
        <fullName evidence="3">Flp/Fap pilin component</fullName>
    </submittedName>
</protein>
<dbReference type="STRING" id="1280953.HOC_06393"/>
<keyword evidence="4" id="KW-1185">Reference proteome</keyword>
<dbReference type="eggNOG" id="COG4961">
    <property type="taxonomic scope" value="Bacteria"/>
</dbReference>
<comment type="caution">
    <text evidence="3">The sequence shown here is derived from an EMBL/GenBank/DDBJ whole genome shotgun (WGS) entry which is preliminary data.</text>
</comment>
<dbReference type="Pfam" id="PF07811">
    <property type="entry name" value="TadE"/>
    <property type="match status" value="1"/>
</dbReference>
<dbReference type="OrthoDB" id="7189296at2"/>
<dbReference type="PATRIC" id="fig|1280953.3.peg.1292"/>